<accession>A0ABQ8S3P7</accession>
<proteinExistence type="predicted"/>
<dbReference type="PANTHER" id="PTHR46060">
    <property type="entry name" value="MARINER MOS1 TRANSPOSASE-LIKE PROTEIN"/>
    <property type="match status" value="1"/>
</dbReference>
<sequence>MSAVLIYIEIPAPQYRSTLLEKPKQNGAVDYRMVIHFLHLKGNNAAIIHSELVEVYSNKASSYDTVVRRRRYFQCGKTSLNDEKRSGRPSLCAEPRIARDVEALVLEDRRITIEAIVEKSENQS</sequence>
<evidence type="ECO:0000313" key="1">
    <source>
        <dbReference type="EMBL" id="KAJ4428506.1"/>
    </source>
</evidence>
<protein>
    <submittedName>
        <fullName evidence="1">Uncharacterized protein</fullName>
    </submittedName>
</protein>
<reference evidence="1 2" key="1">
    <citation type="journal article" date="2022" name="Allergy">
        <title>Genome assembly and annotation of Periplaneta americana reveal a comprehensive cockroach allergen profile.</title>
        <authorList>
            <person name="Wang L."/>
            <person name="Xiong Q."/>
            <person name="Saelim N."/>
            <person name="Wang L."/>
            <person name="Nong W."/>
            <person name="Wan A.T."/>
            <person name="Shi M."/>
            <person name="Liu X."/>
            <person name="Cao Q."/>
            <person name="Hui J.H.L."/>
            <person name="Sookrung N."/>
            <person name="Leung T.F."/>
            <person name="Tungtrongchitr A."/>
            <person name="Tsui S.K.W."/>
        </authorList>
    </citation>
    <scope>NUCLEOTIDE SEQUENCE [LARGE SCALE GENOMIC DNA]</scope>
    <source>
        <strain evidence="1">PWHHKU_190912</strain>
    </source>
</reference>
<dbReference type="EMBL" id="JAJSOF020000037">
    <property type="protein sequence ID" value="KAJ4428506.1"/>
    <property type="molecule type" value="Genomic_DNA"/>
</dbReference>
<dbReference type="InterPro" id="IPR052709">
    <property type="entry name" value="Transposase-MT_Hybrid"/>
</dbReference>
<gene>
    <name evidence="1" type="ORF">ANN_24548</name>
</gene>
<dbReference type="Proteomes" id="UP001148838">
    <property type="component" value="Unassembled WGS sequence"/>
</dbReference>
<evidence type="ECO:0000313" key="2">
    <source>
        <dbReference type="Proteomes" id="UP001148838"/>
    </source>
</evidence>
<dbReference type="PANTHER" id="PTHR46060:SF1">
    <property type="entry name" value="MARINER MOS1 TRANSPOSASE-LIKE PROTEIN"/>
    <property type="match status" value="1"/>
</dbReference>
<organism evidence="1 2">
    <name type="scientific">Periplaneta americana</name>
    <name type="common">American cockroach</name>
    <name type="synonym">Blatta americana</name>
    <dbReference type="NCBI Taxonomy" id="6978"/>
    <lineage>
        <taxon>Eukaryota</taxon>
        <taxon>Metazoa</taxon>
        <taxon>Ecdysozoa</taxon>
        <taxon>Arthropoda</taxon>
        <taxon>Hexapoda</taxon>
        <taxon>Insecta</taxon>
        <taxon>Pterygota</taxon>
        <taxon>Neoptera</taxon>
        <taxon>Polyneoptera</taxon>
        <taxon>Dictyoptera</taxon>
        <taxon>Blattodea</taxon>
        <taxon>Blattoidea</taxon>
        <taxon>Blattidae</taxon>
        <taxon>Blattinae</taxon>
        <taxon>Periplaneta</taxon>
    </lineage>
</organism>
<comment type="caution">
    <text evidence="1">The sequence shown here is derived from an EMBL/GenBank/DDBJ whole genome shotgun (WGS) entry which is preliminary data.</text>
</comment>
<name>A0ABQ8S3P7_PERAM</name>
<keyword evidence="2" id="KW-1185">Reference proteome</keyword>